<protein>
    <submittedName>
        <fullName evidence="3">Uncharacterized protein</fullName>
    </submittedName>
</protein>
<evidence type="ECO:0000256" key="2">
    <source>
        <dbReference type="SAM" id="Phobius"/>
    </source>
</evidence>
<reference evidence="3" key="1">
    <citation type="submission" date="2021-01" db="EMBL/GenBank/DDBJ databases">
        <authorList>
            <person name="Corre E."/>
            <person name="Pelletier E."/>
            <person name="Niang G."/>
            <person name="Scheremetjew M."/>
            <person name="Finn R."/>
            <person name="Kale V."/>
            <person name="Holt S."/>
            <person name="Cochrane G."/>
            <person name="Meng A."/>
            <person name="Brown T."/>
            <person name="Cohen L."/>
        </authorList>
    </citation>
    <scope>NUCLEOTIDE SEQUENCE</scope>
    <source>
        <strain evidence="3">NIES-2562</strain>
    </source>
</reference>
<keyword evidence="2" id="KW-0812">Transmembrane</keyword>
<name>A0A7S3GIL7_9EUKA</name>
<feature type="region of interest" description="Disordered" evidence="1">
    <location>
        <begin position="275"/>
        <end position="294"/>
    </location>
</feature>
<organism evidence="3">
    <name type="scientific">Palpitomonas bilix</name>
    <dbReference type="NCBI Taxonomy" id="652834"/>
    <lineage>
        <taxon>Eukaryota</taxon>
        <taxon>Eukaryota incertae sedis</taxon>
    </lineage>
</organism>
<evidence type="ECO:0000313" key="3">
    <source>
        <dbReference type="EMBL" id="CAE0267289.1"/>
    </source>
</evidence>
<dbReference type="EMBL" id="HBIB01045206">
    <property type="protein sequence ID" value="CAE0267289.1"/>
    <property type="molecule type" value="Transcribed_RNA"/>
</dbReference>
<gene>
    <name evidence="3" type="ORF">PBIL07802_LOCUS29633</name>
</gene>
<sequence>MAGGGKIGKRLKIAALVTGSIVLFCAGFFVGVLLAPDSSGEGSANTFQSQRSGASEKQATLSVPLSTTATVEESSGNECLPAPKATTENNGVATYCCQLKYWVHGTWNEGWKNFTPSALSPLHSYDDSASRVDVETGAQFYHNFSKEEAQQCLRGRRLALIGDLSTIELYHGIRDIIEGSDSDEEIEINVDAPSNNYTFHHNCGDFSLTDDNVKLYTSSHSFWKDKTKFRYALQSEVERSDAVYCGVDEDDFGLTSYLRGDSDDDDNDRYYDYHDKHLKPGSVSTPKGTDGRVKRTSASRRFWWRDRNYDRTTCEEDERSHENSVIDFARYASKLKDSHKKKVVCMADPSPWWDGESSDTLGENEVPQFSESERLRRRTRVRKDFSILSSYYDMNYMDFDGITETCNFRACYGSKGRRSRFVNRARAMVLLNHFCRCKTIGSNTPIEDDSVTM</sequence>
<keyword evidence="2" id="KW-1133">Transmembrane helix</keyword>
<dbReference type="AlphaFoldDB" id="A0A7S3GIL7"/>
<keyword evidence="2" id="KW-0472">Membrane</keyword>
<proteinExistence type="predicted"/>
<evidence type="ECO:0000256" key="1">
    <source>
        <dbReference type="SAM" id="MobiDB-lite"/>
    </source>
</evidence>
<feature type="transmembrane region" description="Helical" evidence="2">
    <location>
        <begin position="12"/>
        <end position="35"/>
    </location>
</feature>
<accession>A0A7S3GIL7</accession>